<evidence type="ECO:0000256" key="5">
    <source>
        <dbReference type="SAM" id="MobiDB-lite"/>
    </source>
</evidence>
<dbReference type="EMBL" id="JAKWBI020000296">
    <property type="protein sequence ID" value="KAJ2897086.1"/>
    <property type="molecule type" value="Genomic_DNA"/>
</dbReference>
<feature type="region of interest" description="Disordered" evidence="5">
    <location>
        <begin position="1"/>
        <end position="71"/>
    </location>
</feature>
<proteinExistence type="predicted"/>
<keyword evidence="7" id="KW-1185">Reference proteome</keyword>
<sequence length="552" mass="62053">MDAARFTPANGRHSTPLGSKAPPHYTQHSLVSGRSSGRVNTLQPEQKQHTKQATESASRGDDDDNPPPQTPPLLLLHLLKCPYRVVRRKSLREKVSAWFNFLDFLIYISEEIETRDWDSAAVGTRVGLALNLLFFLARAQSSVDDHTDDDLFSDSPRSGWFSYLVSTVVWSLTAVSVLNAAYTFTRSRNYRLFEVNIENGPDTPNARRARVQSSPSSGSPLRWITNVMATETPESRAYPDKTRDVWELAVWDPLPLCLRTFCLFSPGHFLIYRMFLPLVTLDPCPSVTVFKCVVLQVLLSAQMFALQYQYAQKIKDNGIIQKEVLHEYDAKFVHPRNQRTVRDVGTQLAKTRDGRRVEYISTGTPTTQIQRKFETHPNQNYAKHFNPDNYGAQSVPAASKSRIFSPSPIPPPPKPHTQQTETLAEEMVNPFATRSRIRQSPVVRRSMPAGVTAPVASPPVGMSSATSTMQTHGGSLGVYQHVKSPLKKATSLSELNDNIPHSPRNSREMAALEQQQRKERPRARHSSPSKSNLFPSLGRPSDKPGERYPSRW</sequence>
<protein>
    <recommendedName>
        <fullName evidence="8">Meiotically up-regulated gene 154 protein</fullName>
    </recommendedName>
</protein>
<evidence type="ECO:0008006" key="8">
    <source>
        <dbReference type="Google" id="ProtNLM"/>
    </source>
</evidence>
<dbReference type="PANTHER" id="PTHR28293:SF1">
    <property type="entry name" value="NUCLEAR RIM PROTEIN 1"/>
    <property type="match status" value="1"/>
</dbReference>
<dbReference type="GO" id="GO:0043007">
    <property type="term" value="P:maintenance of rDNA"/>
    <property type="evidence" value="ECO:0007669"/>
    <property type="project" value="TreeGrafter"/>
</dbReference>
<dbReference type="Proteomes" id="UP001201980">
    <property type="component" value="Unassembled WGS sequence"/>
</dbReference>
<name>A0AAD5WR96_9PEZI</name>
<keyword evidence="4" id="KW-0472">Membrane</keyword>
<dbReference type="Pfam" id="PF10332">
    <property type="entry name" value="DUF2418"/>
    <property type="match status" value="1"/>
</dbReference>
<dbReference type="PANTHER" id="PTHR28293">
    <property type="entry name" value="NUCLEAR RIM PROTEIN 1"/>
    <property type="match status" value="1"/>
</dbReference>
<feature type="compositionally biased region" description="Polar residues" evidence="5">
    <location>
        <begin position="26"/>
        <end position="57"/>
    </location>
</feature>
<evidence type="ECO:0000256" key="4">
    <source>
        <dbReference type="ARBA" id="ARBA00023136"/>
    </source>
</evidence>
<dbReference type="GO" id="GO:0007096">
    <property type="term" value="P:regulation of exit from mitosis"/>
    <property type="evidence" value="ECO:0007669"/>
    <property type="project" value="TreeGrafter"/>
</dbReference>
<dbReference type="InterPro" id="IPR018819">
    <property type="entry name" value="Nur1/Mug154"/>
</dbReference>
<feature type="region of interest" description="Disordered" evidence="5">
    <location>
        <begin position="491"/>
        <end position="552"/>
    </location>
</feature>
<feature type="compositionally biased region" description="Polar residues" evidence="5">
    <location>
        <begin position="463"/>
        <end position="473"/>
    </location>
</feature>
<dbReference type="AlphaFoldDB" id="A0AAD5WR96"/>
<keyword evidence="3" id="KW-1133">Transmembrane helix</keyword>
<comment type="caution">
    <text evidence="6">The sequence shown here is derived from an EMBL/GenBank/DDBJ whole genome shotgun (WGS) entry which is preliminary data.</text>
</comment>
<evidence type="ECO:0000313" key="6">
    <source>
        <dbReference type="EMBL" id="KAJ2897086.1"/>
    </source>
</evidence>
<evidence type="ECO:0000313" key="7">
    <source>
        <dbReference type="Proteomes" id="UP001201980"/>
    </source>
</evidence>
<comment type="subcellular location">
    <subcellularLocation>
        <location evidence="1">Endomembrane system</location>
        <topology evidence="1">Multi-pass membrane protein</topology>
    </subcellularLocation>
</comment>
<organism evidence="6 7">
    <name type="scientific">Zalerion maritima</name>
    <dbReference type="NCBI Taxonomy" id="339359"/>
    <lineage>
        <taxon>Eukaryota</taxon>
        <taxon>Fungi</taxon>
        <taxon>Dikarya</taxon>
        <taxon>Ascomycota</taxon>
        <taxon>Pezizomycotina</taxon>
        <taxon>Sordariomycetes</taxon>
        <taxon>Lulworthiomycetidae</taxon>
        <taxon>Lulworthiales</taxon>
        <taxon>Lulworthiaceae</taxon>
        <taxon>Zalerion</taxon>
    </lineage>
</organism>
<evidence type="ECO:0000256" key="1">
    <source>
        <dbReference type="ARBA" id="ARBA00004127"/>
    </source>
</evidence>
<keyword evidence="2" id="KW-0812">Transmembrane</keyword>
<dbReference type="GO" id="GO:0012505">
    <property type="term" value="C:endomembrane system"/>
    <property type="evidence" value="ECO:0007669"/>
    <property type="project" value="UniProtKB-SubCell"/>
</dbReference>
<feature type="region of interest" description="Disordered" evidence="5">
    <location>
        <begin position="454"/>
        <end position="475"/>
    </location>
</feature>
<feature type="compositionally biased region" description="Basic and acidic residues" evidence="5">
    <location>
        <begin position="540"/>
        <end position="552"/>
    </location>
</feature>
<reference evidence="6" key="1">
    <citation type="submission" date="2022-07" db="EMBL/GenBank/DDBJ databases">
        <title>Draft genome sequence of Zalerion maritima ATCC 34329, a (micro)plastics degrading marine fungus.</title>
        <authorList>
            <person name="Paco A."/>
            <person name="Goncalves M.F.M."/>
            <person name="Rocha-Santos T.A.P."/>
            <person name="Alves A."/>
        </authorList>
    </citation>
    <scope>NUCLEOTIDE SEQUENCE</scope>
    <source>
        <strain evidence="6">ATCC 34329</strain>
    </source>
</reference>
<evidence type="ECO:0000256" key="2">
    <source>
        <dbReference type="ARBA" id="ARBA00022692"/>
    </source>
</evidence>
<gene>
    <name evidence="6" type="ORF">MKZ38_004996</name>
</gene>
<evidence type="ECO:0000256" key="3">
    <source>
        <dbReference type="ARBA" id="ARBA00022989"/>
    </source>
</evidence>
<accession>A0AAD5WR96</accession>